<gene>
    <name evidence="1" type="ORF">J5N97_013289</name>
</gene>
<dbReference type="OrthoDB" id="1738787at2759"/>
<accession>A0A9D5CT27</accession>
<dbReference type="EMBL" id="JAGGNH010000003">
    <property type="protein sequence ID" value="KAJ0977815.1"/>
    <property type="molecule type" value="Genomic_DNA"/>
</dbReference>
<evidence type="ECO:0000313" key="2">
    <source>
        <dbReference type="Proteomes" id="UP001085076"/>
    </source>
</evidence>
<reference evidence="1" key="1">
    <citation type="submission" date="2021-03" db="EMBL/GenBank/DDBJ databases">
        <authorList>
            <person name="Li Z."/>
            <person name="Yang C."/>
        </authorList>
    </citation>
    <scope>NUCLEOTIDE SEQUENCE</scope>
    <source>
        <strain evidence="1">Dzin_1.0</strain>
        <tissue evidence="1">Leaf</tissue>
    </source>
</reference>
<sequence>MSFIAATAKEPSSVTIGRDWLLVSGLLLEFPHVDSFTLPIQVHRSLSRQSLGPSMVNMPMVRRLAISNLGKFATTVEPNHLKTDIVSI</sequence>
<reference evidence="1" key="2">
    <citation type="journal article" date="2022" name="Hortic Res">
        <title>The genome of Dioscorea zingiberensis sheds light on the biosynthesis, origin and evolution of the medicinally important diosgenin saponins.</title>
        <authorList>
            <person name="Li Y."/>
            <person name="Tan C."/>
            <person name="Li Z."/>
            <person name="Guo J."/>
            <person name="Li S."/>
            <person name="Chen X."/>
            <person name="Wang C."/>
            <person name="Dai X."/>
            <person name="Yang H."/>
            <person name="Song W."/>
            <person name="Hou L."/>
            <person name="Xu J."/>
            <person name="Tong Z."/>
            <person name="Xu A."/>
            <person name="Yuan X."/>
            <person name="Wang W."/>
            <person name="Yang Q."/>
            <person name="Chen L."/>
            <person name="Sun Z."/>
            <person name="Wang K."/>
            <person name="Pan B."/>
            <person name="Chen J."/>
            <person name="Bao Y."/>
            <person name="Liu F."/>
            <person name="Qi X."/>
            <person name="Gang D.R."/>
            <person name="Wen J."/>
            <person name="Li J."/>
        </authorList>
    </citation>
    <scope>NUCLEOTIDE SEQUENCE</scope>
    <source>
        <strain evidence="1">Dzin_1.0</strain>
    </source>
</reference>
<organism evidence="1 2">
    <name type="scientific">Dioscorea zingiberensis</name>
    <dbReference type="NCBI Taxonomy" id="325984"/>
    <lineage>
        <taxon>Eukaryota</taxon>
        <taxon>Viridiplantae</taxon>
        <taxon>Streptophyta</taxon>
        <taxon>Embryophyta</taxon>
        <taxon>Tracheophyta</taxon>
        <taxon>Spermatophyta</taxon>
        <taxon>Magnoliopsida</taxon>
        <taxon>Liliopsida</taxon>
        <taxon>Dioscoreales</taxon>
        <taxon>Dioscoreaceae</taxon>
        <taxon>Dioscorea</taxon>
    </lineage>
</organism>
<dbReference type="AlphaFoldDB" id="A0A9D5CT27"/>
<comment type="caution">
    <text evidence="1">The sequence shown here is derived from an EMBL/GenBank/DDBJ whole genome shotgun (WGS) entry which is preliminary data.</text>
</comment>
<keyword evidence="2" id="KW-1185">Reference proteome</keyword>
<protein>
    <submittedName>
        <fullName evidence="1">Uncharacterized protein</fullName>
    </submittedName>
</protein>
<proteinExistence type="predicted"/>
<dbReference type="Proteomes" id="UP001085076">
    <property type="component" value="Miscellaneous, Linkage group lg03"/>
</dbReference>
<evidence type="ECO:0000313" key="1">
    <source>
        <dbReference type="EMBL" id="KAJ0977815.1"/>
    </source>
</evidence>
<name>A0A9D5CT27_9LILI</name>